<feature type="transmembrane region" description="Helical" evidence="7">
    <location>
        <begin position="131"/>
        <end position="150"/>
    </location>
</feature>
<feature type="transmembrane region" description="Helical" evidence="7">
    <location>
        <begin position="257"/>
        <end position="279"/>
    </location>
</feature>
<dbReference type="PANTHER" id="PTHR42775:SF1">
    <property type="entry name" value="PERMEASE RV2963-RELATED"/>
    <property type="match status" value="1"/>
</dbReference>
<dbReference type="InterPro" id="IPR005524">
    <property type="entry name" value="DUF318"/>
</dbReference>
<evidence type="ECO:0000256" key="7">
    <source>
        <dbReference type="SAM" id="Phobius"/>
    </source>
</evidence>
<comment type="caution">
    <text evidence="8">The sequence shown here is derived from an EMBL/GenBank/DDBJ whole genome shotgun (WGS) entry which is preliminary data.</text>
</comment>
<evidence type="ECO:0000313" key="8">
    <source>
        <dbReference type="EMBL" id="TCV87483.1"/>
    </source>
</evidence>
<feature type="transmembrane region" description="Helical" evidence="7">
    <location>
        <begin position="74"/>
        <end position="96"/>
    </location>
</feature>
<sequence>MFDALATLLIYDLAGMKGTALSDALHFFVMDVTKILVLLTLVIYGMGLLRALLKPEKVREFIRNRGNIQSRFMAVGLGAVTPFCSCSSIPLFIGFVEAGIPLGVTLSFLIASPMINEVAVVLLASIIGWKFTVLYIVTGLSVALIGGFVLERFKPERWVEDYVWKIRMGESAQIEEDKSMRARHQYAVNQVKEIVRRIWKYILIGVGVGAFIHGFVPADLVAKVAGGGGLLSVIGAVLVGVPLYSDAVGIIPIAEVLLGKGVPIGTVLAFMMSVTALSLPEMIILRKVIKVPLMVLFSGYLALAFVVVGVSFNFLRTIL</sequence>
<dbReference type="Pfam" id="PF03773">
    <property type="entry name" value="ArsP_1"/>
    <property type="match status" value="1"/>
</dbReference>
<dbReference type="GO" id="GO:0005886">
    <property type="term" value="C:plasma membrane"/>
    <property type="evidence" value="ECO:0007669"/>
    <property type="project" value="UniProtKB-SubCell"/>
</dbReference>
<gene>
    <name evidence="8" type="ORF">EDC63_105152</name>
</gene>
<evidence type="ECO:0000256" key="4">
    <source>
        <dbReference type="ARBA" id="ARBA00022692"/>
    </source>
</evidence>
<dbReference type="EMBL" id="SMCO01000005">
    <property type="protein sequence ID" value="TCV87483.1"/>
    <property type="molecule type" value="Genomic_DNA"/>
</dbReference>
<keyword evidence="9" id="KW-1185">Reference proteome</keyword>
<feature type="transmembrane region" description="Helical" evidence="7">
    <location>
        <begin position="228"/>
        <end position="245"/>
    </location>
</feature>
<keyword evidence="3" id="KW-1003">Cell membrane</keyword>
<keyword evidence="5 7" id="KW-1133">Transmembrane helix</keyword>
<feature type="transmembrane region" description="Helical" evidence="7">
    <location>
        <begin position="32"/>
        <end position="53"/>
    </location>
</feature>
<proteinExistence type="inferred from homology"/>
<dbReference type="AlphaFoldDB" id="A0A4R3YAR9"/>
<evidence type="ECO:0000256" key="1">
    <source>
        <dbReference type="ARBA" id="ARBA00004651"/>
    </source>
</evidence>
<keyword evidence="4 7" id="KW-0812">Transmembrane</keyword>
<evidence type="ECO:0008006" key="10">
    <source>
        <dbReference type="Google" id="ProtNLM"/>
    </source>
</evidence>
<evidence type="ECO:0000313" key="9">
    <source>
        <dbReference type="Proteomes" id="UP000295367"/>
    </source>
</evidence>
<organism evidence="8 9">
    <name type="scientific">Sulfurirhabdus autotrophica</name>
    <dbReference type="NCBI Taxonomy" id="1706046"/>
    <lineage>
        <taxon>Bacteria</taxon>
        <taxon>Pseudomonadati</taxon>
        <taxon>Pseudomonadota</taxon>
        <taxon>Betaproteobacteria</taxon>
        <taxon>Nitrosomonadales</taxon>
        <taxon>Sulfuricellaceae</taxon>
        <taxon>Sulfurirhabdus</taxon>
    </lineage>
</organism>
<protein>
    <recommendedName>
        <fullName evidence="10">Permease</fullName>
    </recommendedName>
</protein>
<accession>A0A4R3YAR9</accession>
<evidence type="ECO:0000256" key="5">
    <source>
        <dbReference type="ARBA" id="ARBA00022989"/>
    </source>
</evidence>
<keyword evidence="6 7" id="KW-0472">Membrane</keyword>
<dbReference type="RefSeq" id="WP_124945539.1">
    <property type="nucleotide sequence ID" value="NZ_BHVT01000017.1"/>
</dbReference>
<comment type="subcellular location">
    <subcellularLocation>
        <location evidence="1">Cell membrane</location>
        <topology evidence="1">Multi-pass membrane protein</topology>
    </subcellularLocation>
</comment>
<dbReference type="PANTHER" id="PTHR42775">
    <property type="entry name" value="PERMEASE RV2963-RELATED"/>
    <property type="match status" value="1"/>
</dbReference>
<reference evidence="8 9" key="1">
    <citation type="submission" date="2019-03" db="EMBL/GenBank/DDBJ databases">
        <title>Genomic Encyclopedia of Type Strains, Phase IV (KMG-IV): sequencing the most valuable type-strain genomes for metagenomic binning, comparative biology and taxonomic classification.</title>
        <authorList>
            <person name="Goeker M."/>
        </authorList>
    </citation>
    <scope>NUCLEOTIDE SEQUENCE [LARGE SCALE GENOMIC DNA]</scope>
    <source>
        <strain evidence="8 9">DSM 100309</strain>
    </source>
</reference>
<dbReference type="OrthoDB" id="9777774at2"/>
<feature type="transmembrane region" description="Helical" evidence="7">
    <location>
        <begin position="198"/>
        <end position="216"/>
    </location>
</feature>
<evidence type="ECO:0000256" key="2">
    <source>
        <dbReference type="ARBA" id="ARBA00006386"/>
    </source>
</evidence>
<name>A0A4R3YAR9_9PROT</name>
<dbReference type="InterPro" id="IPR053166">
    <property type="entry name" value="UPF0718_permease"/>
</dbReference>
<comment type="similarity">
    <text evidence="2">Belongs to the UPF0718 family.</text>
</comment>
<evidence type="ECO:0000256" key="6">
    <source>
        <dbReference type="ARBA" id="ARBA00023136"/>
    </source>
</evidence>
<feature type="transmembrane region" description="Helical" evidence="7">
    <location>
        <begin position="291"/>
        <end position="315"/>
    </location>
</feature>
<evidence type="ECO:0000256" key="3">
    <source>
        <dbReference type="ARBA" id="ARBA00022475"/>
    </source>
</evidence>
<dbReference type="Proteomes" id="UP000295367">
    <property type="component" value="Unassembled WGS sequence"/>
</dbReference>